<dbReference type="Proteomes" id="UP000294678">
    <property type="component" value="Unassembled WGS sequence"/>
</dbReference>
<evidence type="ECO:0000313" key="7">
    <source>
        <dbReference type="Proteomes" id="UP000294678"/>
    </source>
</evidence>
<dbReference type="Pfam" id="PF01625">
    <property type="entry name" value="PMSR"/>
    <property type="match status" value="1"/>
</dbReference>
<feature type="domain" description="Peptide methionine sulphoxide reductase MsrA" evidence="5">
    <location>
        <begin position="24"/>
        <end position="134"/>
    </location>
</feature>
<evidence type="ECO:0000256" key="2">
    <source>
        <dbReference type="ARBA" id="ARBA00023002"/>
    </source>
</evidence>
<evidence type="ECO:0000256" key="3">
    <source>
        <dbReference type="ARBA" id="ARBA00047806"/>
    </source>
</evidence>
<protein>
    <recommendedName>
        <fullName evidence="1">peptide-methionine (S)-S-oxide reductase</fullName>
        <ecNumber evidence="1">1.8.4.11</ecNumber>
    </recommendedName>
</protein>
<evidence type="ECO:0000256" key="1">
    <source>
        <dbReference type="ARBA" id="ARBA00012502"/>
    </source>
</evidence>
<dbReference type="SUPFAM" id="SSF55068">
    <property type="entry name" value="Peptide methionine sulfoxide reductase"/>
    <property type="match status" value="1"/>
</dbReference>
<name>A0AA46DZI8_9FUSO</name>
<dbReference type="InterPro" id="IPR036509">
    <property type="entry name" value="Met_Sox_Rdtase_MsrA_sf"/>
</dbReference>
<comment type="catalytic activity">
    <reaction evidence="4">
        <text>[thioredoxin]-disulfide + L-methionine + H2O = L-methionine (S)-S-oxide + [thioredoxin]-dithiol</text>
        <dbReference type="Rhea" id="RHEA:19993"/>
        <dbReference type="Rhea" id="RHEA-COMP:10698"/>
        <dbReference type="Rhea" id="RHEA-COMP:10700"/>
        <dbReference type="ChEBI" id="CHEBI:15377"/>
        <dbReference type="ChEBI" id="CHEBI:29950"/>
        <dbReference type="ChEBI" id="CHEBI:50058"/>
        <dbReference type="ChEBI" id="CHEBI:57844"/>
        <dbReference type="ChEBI" id="CHEBI:58772"/>
        <dbReference type="EC" id="1.8.4.11"/>
    </reaction>
</comment>
<evidence type="ECO:0000313" key="6">
    <source>
        <dbReference type="EMBL" id="TDT71815.1"/>
    </source>
</evidence>
<dbReference type="PANTHER" id="PTHR43774:SF1">
    <property type="entry name" value="PEPTIDE METHIONINE SULFOXIDE REDUCTASE MSRA 2"/>
    <property type="match status" value="1"/>
</dbReference>
<keyword evidence="7" id="KW-1185">Reference proteome</keyword>
<dbReference type="NCBIfam" id="TIGR00401">
    <property type="entry name" value="msrA"/>
    <property type="match status" value="1"/>
</dbReference>
<dbReference type="EC" id="1.8.4.11" evidence="1"/>
<dbReference type="Gene3D" id="3.30.1060.10">
    <property type="entry name" value="Peptide methionine sulphoxide reductase MsrA"/>
    <property type="match status" value="1"/>
</dbReference>
<dbReference type="EMBL" id="SOBG01000002">
    <property type="protein sequence ID" value="TDT71815.1"/>
    <property type="molecule type" value="Genomic_DNA"/>
</dbReference>
<dbReference type="InterPro" id="IPR002569">
    <property type="entry name" value="Met_Sox_Rdtase_MsrA_dom"/>
</dbReference>
<dbReference type="GO" id="GO:0008113">
    <property type="term" value="F:peptide-methionine (S)-S-oxide reductase activity"/>
    <property type="evidence" value="ECO:0007669"/>
    <property type="project" value="UniProtKB-EC"/>
</dbReference>
<organism evidence="6 7">
    <name type="scientific">Hypnocyclicus thermotrophus</name>
    <dbReference type="NCBI Taxonomy" id="1627895"/>
    <lineage>
        <taxon>Bacteria</taxon>
        <taxon>Fusobacteriati</taxon>
        <taxon>Fusobacteriota</taxon>
        <taxon>Fusobacteriia</taxon>
        <taxon>Fusobacteriales</taxon>
        <taxon>Fusobacteriaceae</taxon>
        <taxon>Hypnocyclicus</taxon>
    </lineage>
</organism>
<comment type="catalytic activity">
    <reaction evidence="3">
        <text>L-methionyl-[protein] + [thioredoxin]-disulfide + H2O = L-methionyl-(S)-S-oxide-[protein] + [thioredoxin]-dithiol</text>
        <dbReference type="Rhea" id="RHEA:14217"/>
        <dbReference type="Rhea" id="RHEA-COMP:10698"/>
        <dbReference type="Rhea" id="RHEA-COMP:10700"/>
        <dbReference type="Rhea" id="RHEA-COMP:12313"/>
        <dbReference type="Rhea" id="RHEA-COMP:12315"/>
        <dbReference type="ChEBI" id="CHEBI:15377"/>
        <dbReference type="ChEBI" id="CHEBI:16044"/>
        <dbReference type="ChEBI" id="CHEBI:29950"/>
        <dbReference type="ChEBI" id="CHEBI:44120"/>
        <dbReference type="ChEBI" id="CHEBI:50058"/>
        <dbReference type="EC" id="1.8.4.11"/>
    </reaction>
</comment>
<reference evidence="6 7" key="1">
    <citation type="submission" date="2019-03" db="EMBL/GenBank/DDBJ databases">
        <title>Genomic Encyclopedia of Type Strains, Phase IV (KMG-IV): sequencing the most valuable type-strain genomes for metagenomic binning, comparative biology and taxonomic classification.</title>
        <authorList>
            <person name="Goeker M."/>
        </authorList>
    </citation>
    <scope>NUCLEOTIDE SEQUENCE [LARGE SCALE GENOMIC DNA]</scope>
    <source>
        <strain evidence="6 7">DSM 100055</strain>
    </source>
</reference>
<evidence type="ECO:0000259" key="5">
    <source>
        <dbReference type="Pfam" id="PF01625"/>
    </source>
</evidence>
<keyword evidence="2" id="KW-0560">Oxidoreductase</keyword>
<sequence length="138" mass="16109">MYKLSYYLLIFIILFNPSYSKTQQAIFAGGCFWCMEPPFEKINGVKEVYSGFTGGNEKNPSYKDVANGKTGHREAILVLFDNEKVSYNKLLDIFWSQINPTDPDGQFVDRGFQYSTAIFYLNEEQKKWRKFLKKILNN</sequence>
<proteinExistence type="predicted"/>
<comment type="caution">
    <text evidence="6">The sequence shown here is derived from an EMBL/GenBank/DDBJ whole genome shotgun (WGS) entry which is preliminary data.</text>
</comment>
<dbReference type="AlphaFoldDB" id="A0AA46DZI8"/>
<gene>
    <name evidence="6" type="ORF">EV215_0499</name>
</gene>
<accession>A0AA46DZI8</accession>
<dbReference type="PANTHER" id="PTHR43774">
    <property type="entry name" value="PEPTIDE METHIONINE SULFOXIDE REDUCTASE"/>
    <property type="match status" value="1"/>
</dbReference>
<evidence type="ECO:0000256" key="4">
    <source>
        <dbReference type="ARBA" id="ARBA00048782"/>
    </source>
</evidence>